<dbReference type="PROSITE" id="PS51562">
    <property type="entry name" value="RNA_CAP0_MT"/>
    <property type="match status" value="1"/>
</dbReference>
<dbReference type="Gene3D" id="3.30.470.30">
    <property type="entry name" value="DNA ligase/mRNA capping enzyme"/>
    <property type="match status" value="1"/>
</dbReference>
<feature type="domain" description="MRNA cap 0 methyltransferase" evidence="7">
    <location>
        <begin position="332"/>
        <end position="658"/>
    </location>
</feature>
<dbReference type="PANTHER" id="PTHR12189:SF2">
    <property type="entry name" value="MRNA CAP GUANINE-N7 METHYLTRANSFERASE"/>
    <property type="match status" value="1"/>
</dbReference>
<dbReference type="EMBL" id="MW030579">
    <property type="protein sequence ID" value="QPI16558.1"/>
    <property type="molecule type" value="Genomic_DNA"/>
</dbReference>
<comment type="similarity">
    <text evidence="1">In the N-terminal section; belongs to the dsDNA virus mRNA guanylyltransferase family.</text>
</comment>
<dbReference type="Gene3D" id="2.40.50.140">
    <property type="entry name" value="Nucleic acid-binding proteins"/>
    <property type="match status" value="1"/>
</dbReference>
<proteinExistence type="inferred from homology"/>
<sequence>MCNNRKDNSTKGLYAAFDIYYYGGEKVTSLPLIHNDQKVKTRYNYLLKTANGMKKTEHSMDYVVKEHLYNTDILKDCDEILSGNKTYPYDIDGLIFTPAKLALYSYYTNKAMPITDNVKWDRVFKWKPPEQNTIDFLAKQARTTTIDGIKYKEFLLYVGYNASQWEQYTIDEALKIAYNKEYRLMVQDKKKTYIPKLFQPNIYYEKGIEKLLVKVDTNGKVRCDNGDIIDGDVIIECIYNMDSKIPANMRWRPMRLREDKIRIYKMGELSKTANDMSVAINIWRSIHNPVTESIIRGNKPIINMDINDSESERLLESDDIYYSRNIPRDAMFSYNMLQFHNLGIKRMLYSKPTNKGNLVELACGEGGDMPRWIDNGYKFILGIDLVKNNIYGPRTGAYSRMLENRKRYFRNLNVKDKIAFPNMVFVAGDCGKSIMDGECSLSIDDQESFNVLQNVLNKKRNDMQKHYSNIIGQGANGFNVCSCMFSIHYFFKSEETLDTYLMNVSSLLRTNGTFFCTFMDGKRIEDEINSNGGDMIEGVKNTEIDIKNRVPIWAIIRRFNKDTKDKYNKKIDVFIESTSKFIPEYLVSYEELVEKCKTFNLELVESELFSEYFNKIKSAIPDDDVEKENIHKIVMELDKDLVQKKFSFFNRWCIFKKV</sequence>
<dbReference type="InterPro" id="IPR029063">
    <property type="entry name" value="SAM-dependent_MTases_sf"/>
</dbReference>
<dbReference type="EC" id="2.1.1.56" evidence="2"/>
<dbReference type="SUPFAM" id="SSF50249">
    <property type="entry name" value="Nucleic acid-binding proteins"/>
    <property type="match status" value="1"/>
</dbReference>
<evidence type="ECO:0000256" key="4">
    <source>
        <dbReference type="ARBA" id="ARBA00022679"/>
    </source>
</evidence>
<reference evidence="8" key="1">
    <citation type="submission" date="2020-08" db="EMBL/GenBank/DDBJ databases">
        <title>Bridging the membrane lipid divide: bacteria of the FCB group superphylum have the potential to synthesize archaeal ether lipids.</title>
        <authorList>
            <person name="Villanueva L."/>
            <person name="von Meijenfeldt F.A.B."/>
            <person name="Westbye A.B."/>
            <person name="Yadav S."/>
            <person name="Hopmans E.C."/>
            <person name="Dutilh B.E."/>
            <person name="Sinninghe Damste J.S."/>
        </authorList>
    </citation>
    <scope>NUCLEOTIDE SEQUENCE</scope>
    <source>
        <strain evidence="8">NIOZ-UU159</strain>
    </source>
</reference>
<keyword evidence="6" id="KW-0694">RNA-binding</keyword>
<keyword evidence="5" id="KW-0949">S-adenosyl-L-methionine</keyword>
<evidence type="ECO:0000256" key="3">
    <source>
        <dbReference type="ARBA" id="ARBA00022603"/>
    </source>
</evidence>
<organism evidence="8">
    <name type="scientific">Virus NIOZ-UU159</name>
    <dbReference type="NCBI Taxonomy" id="2763270"/>
    <lineage>
        <taxon>Viruses</taxon>
    </lineage>
</organism>
<dbReference type="PANTHER" id="PTHR12189">
    <property type="entry name" value="MRNA GUANINE-7- METHYLTRANSFERASE"/>
    <property type="match status" value="1"/>
</dbReference>
<accession>A0A7S9XGE3</accession>
<dbReference type="GO" id="GO:0004482">
    <property type="term" value="F:mRNA 5'-cap (guanine-N7-)-methyltransferase activity"/>
    <property type="evidence" value="ECO:0007669"/>
    <property type="project" value="UniProtKB-EC"/>
</dbReference>
<protein>
    <recommendedName>
        <fullName evidence="2">mRNA (guanine-N(7))-methyltransferase</fullName>
        <ecNumber evidence="2">2.1.1.56</ecNumber>
    </recommendedName>
</protein>
<gene>
    <name evidence="8" type="ORF">NIOZUU159_00047</name>
</gene>
<evidence type="ECO:0000313" key="8">
    <source>
        <dbReference type="EMBL" id="QPI16558.1"/>
    </source>
</evidence>
<evidence type="ECO:0000256" key="5">
    <source>
        <dbReference type="ARBA" id="ARBA00022691"/>
    </source>
</evidence>
<dbReference type="GO" id="GO:0003723">
    <property type="term" value="F:RNA binding"/>
    <property type="evidence" value="ECO:0007669"/>
    <property type="project" value="UniProtKB-KW"/>
</dbReference>
<keyword evidence="4" id="KW-0808">Transferase</keyword>
<dbReference type="InterPro" id="IPR004971">
    <property type="entry name" value="mRNA_G-N7_MeTrfase_dom"/>
</dbReference>
<evidence type="ECO:0000256" key="1">
    <source>
        <dbReference type="ARBA" id="ARBA00008556"/>
    </source>
</evidence>
<dbReference type="Pfam" id="PF03291">
    <property type="entry name" value="mRNA_G-N7_MeTrfase"/>
    <property type="match status" value="1"/>
</dbReference>
<dbReference type="SUPFAM" id="SSF53335">
    <property type="entry name" value="S-adenosyl-L-methionine-dependent methyltransferases"/>
    <property type="match status" value="1"/>
</dbReference>
<keyword evidence="3" id="KW-0489">Methyltransferase</keyword>
<evidence type="ECO:0000256" key="2">
    <source>
        <dbReference type="ARBA" id="ARBA00011926"/>
    </source>
</evidence>
<dbReference type="InterPro" id="IPR039753">
    <property type="entry name" value="RG7MT1"/>
</dbReference>
<evidence type="ECO:0000259" key="7">
    <source>
        <dbReference type="PROSITE" id="PS51562"/>
    </source>
</evidence>
<evidence type="ECO:0000256" key="6">
    <source>
        <dbReference type="ARBA" id="ARBA00022884"/>
    </source>
</evidence>
<dbReference type="InterPro" id="IPR013846">
    <property type="entry name" value="mRNA_cap_enzyme_C"/>
</dbReference>
<dbReference type="Pfam" id="PF03919">
    <property type="entry name" value="mRNA_cap_C"/>
    <property type="match status" value="1"/>
</dbReference>
<dbReference type="InterPro" id="IPR012340">
    <property type="entry name" value="NA-bd_OB-fold"/>
</dbReference>
<dbReference type="Gene3D" id="3.40.50.150">
    <property type="entry name" value="Vaccinia Virus protein VP39"/>
    <property type="match status" value="1"/>
</dbReference>
<name>A0A7S9XGE3_9VIRU</name>